<name>A0A0F2LZE2_SPOSC</name>
<dbReference type="RefSeq" id="XP_016584875.1">
    <property type="nucleotide sequence ID" value="XM_016730446.1"/>
</dbReference>
<evidence type="ECO:0000313" key="2">
    <source>
        <dbReference type="EMBL" id="KJR82199.1"/>
    </source>
</evidence>
<proteinExistence type="predicted"/>
<feature type="region of interest" description="Disordered" evidence="1">
    <location>
        <begin position="123"/>
        <end position="150"/>
    </location>
</feature>
<dbReference type="EMBL" id="AXCR01000010">
    <property type="protein sequence ID" value="KJR82199.1"/>
    <property type="molecule type" value="Genomic_DNA"/>
</dbReference>
<dbReference type="KEGG" id="ssck:SPSK_03609"/>
<dbReference type="VEuPathDB" id="FungiDB:SPSK_03609"/>
<organism evidence="2 3">
    <name type="scientific">Sporothrix schenckii 1099-18</name>
    <dbReference type="NCBI Taxonomy" id="1397361"/>
    <lineage>
        <taxon>Eukaryota</taxon>
        <taxon>Fungi</taxon>
        <taxon>Dikarya</taxon>
        <taxon>Ascomycota</taxon>
        <taxon>Pezizomycotina</taxon>
        <taxon>Sordariomycetes</taxon>
        <taxon>Sordariomycetidae</taxon>
        <taxon>Ophiostomatales</taxon>
        <taxon>Ophiostomataceae</taxon>
        <taxon>Sporothrix</taxon>
    </lineage>
</organism>
<dbReference type="GeneID" id="27665723"/>
<protein>
    <submittedName>
        <fullName evidence="2">Uncharacterized protein</fullName>
    </submittedName>
</protein>
<dbReference type="Proteomes" id="UP000033710">
    <property type="component" value="Unassembled WGS sequence"/>
</dbReference>
<evidence type="ECO:0000313" key="3">
    <source>
        <dbReference type="Proteomes" id="UP000033710"/>
    </source>
</evidence>
<comment type="caution">
    <text evidence="2">The sequence shown here is derived from an EMBL/GenBank/DDBJ whole genome shotgun (WGS) entry which is preliminary data.</text>
</comment>
<evidence type="ECO:0000256" key="1">
    <source>
        <dbReference type="SAM" id="MobiDB-lite"/>
    </source>
</evidence>
<sequence>MTGYRPSTARCAAHKNVRRICARNGAPNSTSTKCTSGVARAVSTRDNVVVTMTLGLRPSLRALRCFFALSPVCEAGAPGPGATDPAGGRPTTDAATCTTVATPNRPASVIMAMLSASASRPACRTLGSPVRPPKQRASAASSTAGLPLRAATASGEKDVVEAVGTKEGSEAASVEDTDVVVVVVVASTGVTPRRRRADDADAMAVFGRECGYDGVTKELGCGRWRSLAIVHSSVPRFAIVVVVFVV</sequence>
<gene>
    <name evidence="2" type="ORF">SPSK_03609</name>
</gene>
<reference evidence="2 3" key="1">
    <citation type="journal article" date="2014" name="BMC Genomics">
        <title>Comparative genomics of the major fungal agents of human and animal Sporotrichosis: Sporothrix schenckii and Sporothrix brasiliensis.</title>
        <authorList>
            <person name="Teixeira M.M."/>
            <person name="de Almeida L.G."/>
            <person name="Kubitschek-Barreira P."/>
            <person name="Alves F.L."/>
            <person name="Kioshima E.S."/>
            <person name="Abadio A.K."/>
            <person name="Fernandes L."/>
            <person name="Derengowski L.S."/>
            <person name="Ferreira K.S."/>
            <person name="Souza R.C."/>
            <person name="Ruiz J.C."/>
            <person name="de Andrade N.C."/>
            <person name="Paes H.C."/>
            <person name="Nicola A.M."/>
            <person name="Albuquerque P."/>
            <person name="Gerber A.L."/>
            <person name="Martins V.P."/>
            <person name="Peconick L.D."/>
            <person name="Neto A.V."/>
            <person name="Chaucanez C.B."/>
            <person name="Silva P.A."/>
            <person name="Cunha O.L."/>
            <person name="de Oliveira F.F."/>
            <person name="dos Santos T.C."/>
            <person name="Barros A.L."/>
            <person name="Soares M.A."/>
            <person name="de Oliveira L.M."/>
            <person name="Marini M.M."/>
            <person name="Villalobos-Duno H."/>
            <person name="Cunha M.M."/>
            <person name="de Hoog S."/>
            <person name="da Silveira J.F."/>
            <person name="Henrissat B."/>
            <person name="Nino-Vega G.A."/>
            <person name="Cisalpino P.S."/>
            <person name="Mora-Montes H.M."/>
            <person name="Almeida S.R."/>
            <person name="Stajich J.E."/>
            <person name="Lopes-Bezerra L.M."/>
            <person name="Vasconcelos A.T."/>
            <person name="Felipe M.S."/>
        </authorList>
    </citation>
    <scope>NUCLEOTIDE SEQUENCE [LARGE SCALE GENOMIC DNA]</scope>
    <source>
        <strain evidence="2 3">1099-18</strain>
    </source>
</reference>
<reference evidence="2 3" key="2">
    <citation type="journal article" date="2015" name="Eukaryot. Cell">
        <title>Asexual propagation of a virulent clone complex in a human and feline outbreak of sporotrichosis.</title>
        <authorList>
            <person name="Teixeira Mde M."/>
            <person name="Rodrigues A.M."/>
            <person name="Tsui C.K."/>
            <person name="de Almeida L.G."/>
            <person name="Van Diepeningen A.D."/>
            <person name="van den Ende B.G."/>
            <person name="Fernandes G.F."/>
            <person name="Kano R."/>
            <person name="Hamelin R.C."/>
            <person name="Lopes-Bezerra L.M."/>
            <person name="Vasconcelos A.T."/>
            <person name="de Hoog S."/>
            <person name="de Camargo Z.P."/>
            <person name="Felipe M.S."/>
        </authorList>
    </citation>
    <scope>NUCLEOTIDE SEQUENCE [LARGE SCALE GENOMIC DNA]</scope>
    <source>
        <strain evidence="2 3">1099-18</strain>
    </source>
</reference>
<accession>A0A0F2LZE2</accession>
<dbReference type="AlphaFoldDB" id="A0A0F2LZE2"/>